<evidence type="ECO:0000256" key="1">
    <source>
        <dbReference type="SAM" id="SignalP"/>
    </source>
</evidence>
<keyword evidence="1" id="KW-0732">Signal</keyword>
<dbReference type="EMBL" id="FNRY01000001">
    <property type="protein sequence ID" value="SEB89095.1"/>
    <property type="molecule type" value="Genomic_DNA"/>
</dbReference>
<reference evidence="2 3" key="1">
    <citation type="submission" date="2016-10" db="EMBL/GenBank/DDBJ databases">
        <authorList>
            <person name="de Groot N.N."/>
        </authorList>
    </citation>
    <scope>NUCLEOTIDE SEQUENCE [LARGE SCALE GENOMIC DNA]</scope>
    <source>
        <strain evidence="2 3">DSM 21799</strain>
    </source>
</reference>
<feature type="signal peptide" evidence="1">
    <location>
        <begin position="1"/>
        <end position="22"/>
    </location>
</feature>
<accession>A0A1H4N2X8</accession>
<evidence type="ECO:0000313" key="2">
    <source>
        <dbReference type="EMBL" id="SEB89095.1"/>
    </source>
</evidence>
<protein>
    <recommendedName>
        <fullName evidence="4">SipW-cognate class signal peptide</fullName>
    </recommendedName>
</protein>
<dbReference type="STRING" id="640635.SAMN04489806_2052"/>
<dbReference type="RefSeq" id="WP_143034028.1">
    <property type="nucleotide sequence ID" value="NZ_FNRY01000001.1"/>
</dbReference>
<keyword evidence="3" id="KW-1185">Reference proteome</keyword>
<dbReference type="AlphaFoldDB" id="A0A1H4N2X8"/>
<gene>
    <name evidence="2" type="ORF">SAMN04489806_2052</name>
</gene>
<dbReference type="Proteomes" id="UP000199183">
    <property type="component" value="Unassembled WGS sequence"/>
</dbReference>
<evidence type="ECO:0000313" key="3">
    <source>
        <dbReference type="Proteomes" id="UP000199183"/>
    </source>
</evidence>
<evidence type="ECO:0008006" key="4">
    <source>
        <dbReference type="Google" id="ProtNLM"/>
    </source>
</evidence>
<feature type="chain" id="PRO_5039033531" description="SipW-cognate class signal peptide" evidence="1">
    <location>
        <begin position="23"/>
        <end position="252"/>
    </location>
</feature>
<name>A0A1H4N2X8_9MICO</name>
<organism evidence="2 3">
    <name type="scientific">Paramicrobacterium humi</name>
    <dbReference type="NCBI Taxonomy" id="640635"/>
    <lineage>
        <taxon>Bacteria</taxon>
        <taxon>Bacillati</taxon>
        <taxon>Actinomycetota</taxon>
        <taxon>Actinomycetes</taxon>
        <taxon>Micrococcales</taxon>
        <taxon>Microbacteriaceae</taxon>
        <taxon>Paramicrobacterium</taxon>
    </lineage>
</organism>
<proteinExistence type="predicted"/>
<sequence>MRRTAKIGITVSALAVAAVAVAGPGTFAEWSSAASVKETTITTGIQTFTVNGSETPALTIPSATLAAATSDKQTITIDLKGEQQGHRGLYYALPNIAVTAQDAGLVNALQATVYSADPKTTCGATAPKTPLYAGTAAGLAGFSIKPLQIVNSSPHTSTDPKKTSDTGSARYCVTLALPAHYGEYSNTATATATGDAKTQDGKTTTVQVTAHDSWYGQAEPSAAAKNASITFNFTAISVRPGETPSGAAGGTK</sequence>